<name>A0A835V6P6_VANPL</name>
<keyword evidence="3" id="KW-1185">Reference proteome</keyword>
<reference evidence="2 3" key="1">
    <citation type="journal article" date="2020" name="Nat. Food">
        <title>A phased Vanilla planifolia genome enables genetic improvement of flavour and production.</title>
        <authorList>
            <person name="Hasing T."/>
            <person name="Tang H."/>
            <person name="Brym M."/>
            <person name="Khazi F."/>
            <person name="Huang T."/>
            <person name="Chambers A.H."/>
        </authorList>
    </citation>
    <scope>NUCLEOTIDE SEQUENCE [LARGE SCALE GENOMIC DNA]</scope>
    <source>
        <tissue evidence="2">Leaf</tissue>
    </source>
</reference>
<evidence type="ECO:0000256" key="1">
    <source>
        <dbReference type="SAM" id="MobiDB-lite"/>
    </source>
</evidence>
<dbReference type="Proteomes" id="UP000636800">
    <property type="component" value="Unassembled WGS sequence"/>
</dbReference>
<feature type="compositionally biased region" description="Low complexity" evidence="1">
    <location>
        <begin position="38"/>
        <end position="49"/>
    </location>
</feature>
<feature type="region of interest" description="Disordered" evidence="1">
    <location>
        <begin position="1"/>
        <end position="68"/>
    </location>
</feature>
<proteinExistence type="predicted"/>
<evidence type="ECO:0000313" key="3">
    <source>
        <dbReference type="Proteomes" id="UP000636800"/>
    </source>
</evidence>
<dbReference type="EMBL" id="JADCNL010000004">
    <property type="protein sequence ID" value="KAG0485755.1"/>
    <property type="molecule type" value="Genomic_DNA"/>
</dbReference>
<protein>
    <submittedName>
        <fullName evidence="2">Uncharacterized protein</fullName>
    </submittedName>
</protein>
<evidence type="ECO:0000313" key="2">
    <source>
        <dbReference type="EMBL" id="KAG0485755.1"/>
    </source>
</evidence>
<gene>
    <name evidence="2" type="ORF">HPP92_009834</name>
</gene>
<accession>A0A835V6P6</accession>
<feature type="compositionally biased region" description="Basic and acidic residues" evidence="1">
    <location>
        <begin position="16"/>
        <end position="35"/>
    </location>
</feature>
<sequence>MEDGDMGRENSSCSGREQRGEGGMEEARLRHREGGEAGPAEAEVGSSGSFDMLGTQRCSVKAEKKLLR</sequence>
<dbReference type="AlphaFoldDB" id="A0A835V6P6"/>
<organism evidence="2 3">
    <name type="scientific">Vanilla planifolia</name>
    <name type="common">Vanilla</name>
    <dbReference type="NCBI Taxonomy" id="51239"/>
    <lineage>
        <taxon>Eukaryota</taxon>
        <taxon>Viridiplantae</taxon>
        <taxon>Streptophyta</taxon>
        <taxon>Embryophyta</taxon>
        <taxon>Tracheophyta</taxon>
        <taxon>Spermatophyta</taxon>
        <taxon>Magnoliopsida</taxon>
        <taxon>Liliopsida</taxon>
        <taxon>Asparagales</taxon>
        <taxon>Orchidaceae</taxon>
        <taxon>Vanilloideae</taxon>
        <taxon>Vanilleae</taxon>
        <taxon>Vanilla</taxon>
    </lineage>
</organism>
<comment type="caution">
    <text evidence="2">The sequence shown here is derived from an EMBL/GenBank/DDBJ whole genome shotgun (WGS) entry which is preliminary data.</text>
</comment>